<comment type="caution">
    <text evidence="1">The sequence shown here is derived from an EMBL/GenBank/DDBJ whole genome shotgun (WGS) entry which is preliminary data.</text>
</comment>
<name>A0ABU8SNS0_9LACO</name>
<dbReference type="EMBL" id="JAWMWH010000004">
    <property type="protein sequence ID" value="MEJ6401215.1"/>
    <property type="molecule type" value="Genomic_DNA"/>
</dbReference>
<dbReference type="EMBL" id="JAWMWH010000004">
    <property type="protein sequence ID" value="MEJ6401237.1"/>
    <property type="molecule type" value="Genomic_DNA"/>
</dbReference>
<sequence>MISGTTINSYVSADSNKSINSQIKKFKQQTTDDATIATKKSISKLGNNSLNYFIPTQARKIKGNSIQDPGSDANFVTKVNYSARNNPQNRINLPKGYSIALLKKAAQKNSWKNTKLQIKIGRIGLQGLAMNSFTPSKRDLSRIVNLNHVTQAQNVELNNFTLSLINPIIKKLGGIQYLSSYNAVKAAQNVADVYSQDNWNNTGSKVGHDSRFRRVVGSKFNIKDVAEENYTDNPALGLTEIKLKNRDVSMAALKHAIYNSVALQLFEDGPSYWGHATALMNLDIHKKYQPNYFGTSFDKFGGLHFFMIPHNKKVNVDFKPF</sequence>
<reference evidence="1 3" key="1">
    <citation type="submission" date="2023-10" db="EMBL/GenBank/DDBJ databases">
        <title>Nicoliella lavandulae sp. nov. isolated from Lavandula angustifolia flowers.</title>
        <authorList>
            <person name="Alcantara C."/>
            <person name="Zuniga M."/>
            <person name="Landete J.M."/>
            <person name="Monedero V."/>
        </authorList>
    </citation>
    <scope>NUCLEOTIDE SEQUENCE [LARGE SCALE GENOMIC DNA]</scope>
    <source>
        <strain evidence="1 3">Es01</strain>
    </source>
</reference>
<protein>
    <submittedName>
        <fullName evidence="1">SEC10/PgrA surface exclusion domain-containing protein</fullName>
    </submittedName>
</protein>
<dbReference type="Proteomes" id="UP001370590">
    <property type="component" value="Unassembled WGS sequence"/>
</dbReference>
<gene>
    <name evidence="1" type="ORF">R4146_08705</name>
    <name evidence="2" type="ORF">R4146_08820</name>
</gene>
<proteinExistence type="predicted"/>
<keyword evidence="3" id="KW-1185">Reference proteome</keyword>
<evidence type="ECO:0000313" key="3">
    <source>
        <dbReference type="Proteomes" id="UP001370590"/>
    </source>
</evidence>
<dbReference type="InterPro" id="IPR027607">
    <property type="entry name" value="Surf_Exclu_SEC10/PgrA"/>
</dbReference>
<evidence type="ECO:0000313" key="2">
    <source>
        <dbReference type="EMBL" id="MEJ6401237.1"/>
    </source>
</evidence>
<accession>A0ABU8SNS0</accession>
<dbReference type="NCBIfam" id="TIGR04320">
    <property type="entry name" value="Surf_Exclu_PgrA"/>
    <property type="match status" value="1"/>
</dbReference>
<organism evidence="1 3">
    <name type="scientific">Nicoliella lavandulae</name>
    <dbReference type="NCBI Taxonomy" id="3082954"/>
    <lineage>
        <taxon>Bacteria</taxon>
        <taxon>Bacillati</taxon>
        <taxon>Bacillota</taxon>
        <taxon>Bacilli</taxon>
        <taxon>Lactobacillales</taxon>
        <taxon>Lactobacillaceae</taxon>
        <taxon>Nicoliella</taxon>
    </lineage>
</organism>
<evidence type="ECO:0000313" key="1">
    <source>
        <dbReference type="EMBL" id="MEJ6401215.1"/>
    </source>
</evidence>
<dbReference type="RefSeq" id="WP_339961065.1">
    <property type="nucleotide sequence ID" value="NZ_JAWMWH010000004.1"/>
</dbReference>